<dbReference type="FunFam" id="3.20.20.70:FF:000044">
    <property type="entry name" value="Deoxyribose-phosphate aldolase"/>
    <property type="match status" value="1"/>
</dbReference>
<dbReference type="GO" id="GO:0009264">
    <property type="term" value="P:deoxyribonucleotide catabolic process"/>
    <property type="evidence" value="ECO:0007669"/>
    <property type="project" value="UniProtKB-UniRule"/>
</dbReference>
<evidence type="ECO:0000256" key="3">
    <source>
        <dbReference type="ARBA" id="ARBA00022490"/>
    </source>
</evidence>
<dbReference type="Gene3D" id="3.20.20.70">
    <property type="entry name" value="Aldolase class I"/>
    <property type="match status" value="1"/>
</dbReference>
<dbReference type="InterPro" id="IPR013785">
    <property type="entry name" value="Aldolase_TIM"/>
</dbReference>
<evidence type="ECO:0000313" key="10">
    <source>
        <dbReference type="Proteomes" id="UP000601171"/>
    </source>
</evidence>
<comment type="similarity">
    <text evidence="1">Belongs to the DeoC/FbaB aldolase family. DeoC type 1 subfamily.</text>
</comment>
<name>A0A926IJW2_9FIRM</name>
<evidence type="ECO:0000313" key="9">
    <source>
        <dbReference type="EMBL" id="MBC8587083.1"/>
    </source>
</evidence>
<evidence type="ECO:0000256" key="2">
    <source>
        <dbReference type="ARBA" id="ARBA00012515"/>
    </source>
</evidence>
<protein>
    <recommendedName>
        <fullName evidence="2 8">Deoxyribose-phosphate aldolase</fullName>
        <ecNumber evidence="2 8">4.1.2.4</ecNumber>
    </recommendedName>
</protein>
<organism evidence="9 10">
    <name type="scientific">Paratissierella segnis</name>
    <dbReference type="NCBI Taxonomy" id="2763679"/>
    <lineage>
        <taxon>Bacteria</taxon>
        <taxon>Bacillati</taxon>
        <taxon>Bacillota</taxon>
        <taxon>Tissierellia</taxon>
        <taxon>Tissierellales</taxon>
        <taxon>Tissierellaceae</taxon>
        <taxon>Paratissierella</taxon>
    </lineage>
</organism>
<dbReference type="PIRSF" id="PIRSF001357">
    <property type="entry name" value="DeoC"/>
    <property type="match status" value="1"/>
</dbReference>
<dbReference type="GO" id="GO:0016052">
    <property type="term" value="P:carbohydrate catabolic process"/>
    <property type="evidence" value="ECO:0007669"/>
    <property type="project" value="TreeGrafter"/>
</dbReference>
<keyword evidence="3" id="KW-0963">Cytoplasm</keyword>
<dbReference type="Pfam" id="PF01791">
    <property type="entry name" value="DeoC"/>
    <property type="match status" value="1"/>
</dbReference>
<reference evidence="9" key="1">
    <citation type="submission" date="2020-08" db="EMBL/GenBank/DDBJ databases">
        <title>Genome public.</title>
        <authorList>
            <person name="Liu C."/>
            <person name="Sun Q."/>
        </authorList>
    </citation>
    <scope>NUCLEOTIDE SEQUENCE</scope>
    <source>
        <strain evidence="9">BX21</strain>
    </source>
</reference>
<dbReference type="PANTHER" id="PTHR10889">
    <property type="entry name" value="DEOXYRIBOSE-PHOSPHATE ALDOLASE"/>
    <property type="match status" value="1"/>
</dbReference>
<comment type="catalytic activity">
    <reaction evidence="6">
        <text>2-deoxy-D-ribose 5-phosphate = D-glyceraldehyde 3-phosphate + acetaldehyde</text>
        <dbReference type="Rhea" id="RHEA:12821"/>
        <dbReference type="ChEBI" id="CHEBI:15343"/>
        <dbReference type="ChEBI" id="CHEBI:59776"/>
        <dbReference type="ChEBI" id="CHEBI:62877"/>
        <dbReference type="EC" id="4.1.2.4"/>
    </reaction>
</comment>
<dbReference type="EC" id="4.1.2.4" evidence="2 8"/>
<evidence type="ECO:0000256" key="7">
    <source>
        <dbReference type="ARBA" id="ARBA00056337"/>
    </source>
</evidence>
<dbReference type="AlphaFoldDB" id="A0A926IJW2"/>
<sequence length="215" mass="23647">MIEYVPKIGGGYEDLDKLCEDAMRYRFKTVAVGESSVAYCKNILKGSGVNVSAGISFPFGQTTIEAKVFEAKDAIKLGADEVEYVVNIAEVKRQNEDYISKEMDAIVTECRKRNVSSKVIFENCYLSKDEIIFLCKIASKVKPDFIKTTTGFGSGGATVEDVKLMRKYASSDIKIKAAAGIHDLKTLYAMVEAGANRIGTSHAIKIIKELQAIYI</sequence>
<dbReference type="SUPFAM" id="SSF51569">
    <property type="entry name" value="Aldolase"/>
    <property type="match status" value="1"/>
</dbReference>
<dbReference type="InterPro" id="IPR011343">
    <property type="entry name" value="DeoC"/>
</dbReference>
<accession>A0A926IJW2</accession>
<dbReference type="SMART" id="SM01133">
    <property type="entry name" value="DeoC"/>
    <property type="match status" value="1"/>
</dbReference>
<gene>
    <name evidence="9" type="primary">deoC</name>
    <name evidence="9" type="ORF">H8707_02350</name>
</gene>
<keyword evidence="5" id="KW-0704">Schiff base</keyword>
<comment type="caution">
    <text evidence="9">The sequence shown here is derived from an EMBL/GenBank/DDBJ whole genome shotgun (WGS) entry which is preliminary data.</text>
</comment>
<evidence type="ECO:0000256" key="8">
    <source>
        <dbReference type="NCBIfam" id="TIGR00126"/>
    </source>
</evidence>
<proteinExistence type="inferred from homology"/>
<keyword evidence="4 9" id="KW-0456">Lyase</keyword>
<dbReference type="CDD" id="cd00959">
    <property type="entry name" value="DeoC"/>
    <property type="match status" value="1"/>
</dbReference>
<evidence type="ECO:0000256" key="4">
    <source>
        <dbReference type="ARBA" id="ARBA00023239"/>
    </source>
</evidence>
<evidence type="ECO:0000256" key="5">
    <source>
        <dbReference type="ARBA" id="ARBA00023270"/>
    </source>
</evidence>
<evidence type="ECO:0000256" key="1">
    <source>
        <dbReference type="ARBA" id="ARBA00010936"/>
    </source>
</evidence>
<dbReference type="GO" id="GO:0004139">
    <property type="term" value="F:deoxyribose-phosphate aldolase activity"/>
    <property type="evidence" value="ECO:0007669"/>
    <property type="project" value="UniProtKB-UniRule"/>
</dbReference>
<dbReference type="Proteomes" id="UP000601171">
    <property type="component" value="Unassembled WGS sequence"/>
</dbReference>
<dbReference type="EMBL" id="JACRTG010000007">
    <property type="protein sequence ID" value="MBC8587083.1"/>
    <property type="molecule type" value="Genomic_DNA"/>
</dbReference>
<dbReference type="GO" id="GO:0005737">
    <property type="term" value="C:cytoplasm"/>
    <property type="evidence" value="ECO:0007669"/>
    <property type="project" value="InterPro"/>
</dbReference>
<dbReference type="InterPro" id="IPR002915">
    <property type="entry name" value="DeoC/FbaB/LacD_aldolase"/>
</dbReference>
<comment type="function">
    <text evidence="7">Catalyzes a reversible aldol reaction between acetaldehyde and D-glyceraldehyde 3-phosphate to generate 2-deoxy-D-ribose 5-phosphate.</text>
</comment>
<keyword evidence="10" id="KW-1185">Reference proteome</keyword>
<evidence type="ECO:0000256" key="6">
    <source>
        <dbReference type="ARBA" id="ARBA00048791"/>
    </source>
</evidence>
<dbReference type="PANTHER" id="PTHR10889:SF1">
    <property type="entry name" value="DEOXYRIBOSE-PHOSPHATE ALDOLASE"/>
    <property type="match status" value="1"/>
</dbReference>
<dbReference type="NCBIfam" id="TIGR00126">
    <property type="entry name" value="deoC"/>
    <property type="match status" value="1"/>
</dbReference>